<evidence type="ECO:0000256" key="3">
    <source>
        <dbReference type="ARBA" id="ARBA00023163"/>
    </source>
</evidence>
<proteinExistence type="predicted"/>
<dbReference type="InterPro" id="IPR000843">
    <property type="entry name" value="HTH_LacI"/>
</dbReference>
<dbReference type="GO" id="GO:0000976">
    <property type="term" value="F:transcription cis-regulatory region binding"/>
    <property type="evidence" value="ECO:0007669"/>
    <property type="project" value="TreeGrafter"/>
</dbReference>
<gene>
    <name evidence="6" type="ORF">EUA98_11625</name>
</gene>
<dbReference type="PROSITE" id="PS50932">
    <property type="entry name" value="HTH_LACI_2"/>
    <property type="match status" value="1"/>
</dbReference>
<feature type="domain" description="HTH lacI-type" evidence="5">
    <location>
        <begin position="26"/>
        <end position="82"/>
    </location>
</feature>
<dbReference type="Pfam" id="PF00356">
    <property type="entry name" value="LacI"/>
    <property type="match status" value="1"/>
</dbReference>
<reference evidence="6 7" key="1">
    <citation type="submission" date="2019-01" db="EMBL/GenBank/DDBJ databases">
        <title>Novel species of Cellulomonas.</title>
        <authorList>
            <person name="Liu Q."/>
            <person name="Xin Y.-H."/>
        </authorList>
    </citation>
    <scope>NUCLEOTIDE SEQUENCE [LARGE SCALE GENOMIC DNA]</scope>
    <source>
        <strain evidence="6 7">HLT2-17</strain>
    </source>
</reference>
<dbReference type="SUPFAM" id="SSF53822">
    <property type="entry name" value="Periplasmic binding protein-like I"/>
    <property type="match status" value="1"/>
</dbReference>
<dbReference type="Pfam" id="PF13377">
    <property type="entry name" value="Peripla_BP_3"/>
    <property type="match status" value="1"/>
</dbReference>
<dbReference type="CDD" id="cd06267">
    <property type="entry name" value="PBP1_LacI_sugar_binding-like"/>
    <property type="match status" value="1"/>
</dbReference>
<dbReference type="Gene3D" id="3.40.50.2300">
    <property type="match status" value="2"/>
</dbReference>
<dbReference type="Gene3D" id="1.10.260.40">
    <property type="entry name" value="lambda repressor-like DNA-binding domains"/>
    <property type="match status" value="1"/>
</dbReference>
<dbReference type="PANTHER" id="PTHR30146:SF153">
    <property type="entry name" value="LACTOSE OPERON REPRESSOR"/>
    <property type="match status" value="1"/>
</dbReference>
<dbReference type="SMART" id="SM00354">
    <property type="entry name" value="HTH_LACI"/>
    <property type="match status" value="1"/>
</dbReference>
<dbReference type="AlphaFoldDB" id="A0A4Q5MYN4"/>
<evidence type="ECO:0000313" key="7">
    <source>
        <dbReference type="Proteomes" id="UP000293764"/>
    </source>
</evidence>
<organism evidence="6 7">
    <name type="scientific">Pengzhenrongella frigida</name>
    <dbReference type="NCBI Taxonomy" id="1259133"/>
    <lineage>
        <taxon>Bacteria</taxon>
        <taxon>Bacillati</taxon>
        <taxon>Actinomycetota</taxon>
        <taxon>Actinomycetes</taxon>
        <taxon>Micrococcales</taxon>
        <taxon>Pengzhenrongella</taxon>
    </lineage>
</organism>
<keyword evidence="2" id="KW-0238">DNA-binding</keyword>
<dbReference type="SUPFAM" id="SSF47413">
    <property type="entry name" value="lambda repressor-like DNA-binding domains"/>
    <property type="match status" value="1"/>
</dbReference>
<dbReference type="Proteomes" id="UP000293764">
    <property type="component" value="Unassembled WGS sequence"/>
</dbReference>
<comment type="caution">
    <text evidence="6">The sequence shown here is derived from an EMBL/GenBank/DDBJ whole genome shotgun (WGS) entry which is preliminary data.</text>
</comment>
<dbReference type="CDD" id="cd01392">
    <property type="entry name" value="HTH_LacI"/>
    <property type="match status" value="1"/>
</dbReference>
<dbReference type="PANTHER" id="PTHR30146">
    <property type="entry name" value="LACI-RELATED TRANSCRIPTIONAL REPRESSOR"/>
    <property type="match status" value="1"/>
</dbReference>
<dbReference type="InterPro" id="IPR010982">
    <property type="entry name" value="Lambda_DNA-bd_dom_sf"/>
</dbReference>
<keyword evidence="7" id="KW-1185">Reference proteome</keyword>
<evidence type="ECO:0000313" key="6">
    <source>
        <dbReference type="EMBL" id="RYV50828.1"/>
    </source>
</evidence>
<evidence type="ECO:0000259" key="5">
    <source>
        <dbReference type="PROSITE" id="PS50932"/>
    </source>
</evidence>
<dbReference type="InterPro" id="IPR046335">
    <property type="entry name" value="LacI/GalR-like_sensor"/>
</dbReference>
<name>A0A4Q5MYN4_9MICO</name>
<evidence type="ECO:0000256" key="4">
    <source>
        <dbReference type="SAM" id="MobiDB-lite"/>
    </source>
</evidence>
<dbReference type="InterPro" id="IPR028082">
    <property type="entry name" value="Peripla_BP_I"/>
</dbReference>
<dbReference type="GO" id="GO:0003700">
    <property type="term" value="F:DNA-binding transcription factor activity"/>
    <property type="evidence" value="ECO:0007669"/>
    <property type="project" value="TreeGrafter"/>
</dbReference>
<sequence length="350" mass="37003">MTSASNGRGTGTGNGSGNGSGATRRVTAKDVAREAGVSQATVSYVINNTAHQKISDETRERVLAAVAALRYTPSAAARALRRGSSDLVLLVLPDVPLGPNIAHFMESITDELEPHGLTAITRRTRDSTPVSGLWRELRPVAVIGLSSFGEQDELEMREAGIHVVSALLSPVSGRSMLSVPQTLVGRMQVEHLAATGHRRIGYAAPDDARVSEYFHLRLYGVRTACLDLGLDEPYVLPVSLDVPAGEAAVRAWRAGENPVTGVCAYNDETAFAILSGMYSLGLAAPRDLAVIGVDNIPLAQLATPPLTTIDQNLEAVAAFMARTIVAAIAGRRPPRSRAADVVTLVVRESA</sequence>
<evidence type="ECO:0000256" key="2">
    <source>
        <dbReference type="ARBA" id="ARBA00023125"/>
    </source>
</evidence>
<feature type="compositionally biased region" description="Gly residues" evidence="4">
    <location>
        <begin position="8"/>
        <end position="20"/>
    </location>
</feature>
<keyword evidence="3" id="KW-0804">Transcription</keyword>
<dbReference type="OrthoDB" id="3288692at2"/>
<dbReference type="EMBL" id="SDWW01000026">
    <property type="protein sequence ID" value="RYV50828.1"/>
    <property type="molecule type" value="Genomic_DNA"/>
</dbReference>
<dbReference type="PRINTS" id="PR00036">
    <property type="entry name" value="HTHLACI"/>
</dbReference>
<feature type="region of interest" description="Disordered" evidence="4">
    <location>
        <begin position="1"/>
        <end position="28"/>
    </location>
</feature>
<evidence type="ECO:0000256" key="1">
    <source>
        <dbReference type="ARBA" id="ARBA00023015"/>
    </source>
</evidence>
<keyword evidence="1" id="KW-0805">Transcription regulation</keyword>
<accession>A0A4Q5MYN4</accession>
<protein>
    <submittedName>
        <fullName evidence="6">LacI family transcriptional regulator</fullName>
    </submittedName>
</protein>